<keyword evidence="2" id="KW-1185">Reference proteome</keyword>
<evidence type="ECO:0000313" key="2">
    <source>
        <dbReference type="Proteomes" id="UP001152747"/>
    </source>
</evidence>
<gene>
    <name evidence="1" type="ORF">CAMP_LOCUS6198</name>
</gene>
<dbReference type="Proteomes" id="UP001152747">
    <property type="component" value="Unassembled WGS sequence"/>
</dbReference>
<proteinExistence type="predicted"/>
<comment type="caution">
    <text evidence="1">The sequence shown here is derived from an EMBL/GenBank/DDBJ whole genome shotgun (WGS) entry which is preliminary data.</text>
</comment>
<protein>
    <submittedName>
        <fullName evidence="1">Uncharacterized protein</fullName>
    </submittedName>
</protein>
<name>A0A9P1N0V2_9PELO</name>
<dbReference type="EMBL" id="CANHGI010000002">
    <property type="protein sequence ID" value="CAI5443561.1"/>
    <property type="molecule type" value="Genomic_DNA"/>
</dbReference>
<sequence>MSIKAEIDALKLRLLEFQGKSHETTEKLLEMDGNVDAIVNHAQTLKTSLKTLKIAKSEEEELNAALHFELEQLHDREKLEMLKLDEAEALAAKKLREEQEDVKKRQERCKIELEAIHRELKVLAEQVLID</sequence>
<dbReference type="AlphaFoldDB" id="A0A9P1N0V2"/>
<evidence type="ECO:0000313" key="1">
    <source>
        <dbReference type="EMBL" id="CAI5443561.1"/>
    </source>
</evidence>
<reference evidence="1" key="1">
    <citation type="submission" date="2022-11" db="EMBL/GenBank/DDBJ databases">
        <authorList>
            <person name="Kikuchi T."/>
        </authorList>
    </citation>
    <scope>NUCLEOTIDE SEQUENCE</scope>
    <source>
        <strain evidence="1">PS1010</strain>
    </source>
</reference>
<accession>A0A9P1N0V2</accession>
<organism evidence="1 2">
    <name type="scientific">Caenorhabditis angaria</name>
    <dbReference type="NCBI Taxonomy" id="860376"/>
    <lineage>
        <taxon>Eukaryota</taxon>
        <taxon>Metazoa</taxon>
        <taxon>Ecdysozoa</taxon>
        <taxon>Nematoda</taxon>
        <taxon>Chromadorea</taxon>
        <taxon>Rhabditida</taxon>
        <taxon>Rhabditina</taxon>
        <taxon>Rhabditomorpha</taxon>
        <taxon>Rhabditoidea</taxon>
        <taxon>Rhabditidae</taxon>
        <taxon>Peloderinae</taxon>
        <taxon>Caenorhabditis</taxon>
    </lineage>
</organism>